<organism evidence="2 3">
    <name type="scientific">Cryptosporangium minutisporangium</name>
    <dbReference type="NCBI Taxonomy" id="113569"/>
    <lineage>
        <taxon>Bacteria</taxon>
        <taxon>Bacillati</taxon>
        <taxon>Actinomycetota</taxon>
        <taxon>Actinomycetes</taxon>
        <taxon>Cryptosporangiales</taxon>
        <taxon>Cryptosporangiaceae</taxon>
        <taxon>Cryptosporangium</taxon>
    </lineage>
</organism>
<evidence type="ECO:0000313" key="3">
    <source>
        <dbReference type="Proteomes" id="UP001501676"/>
    </source>
</evidence>
<protein>
    <recommendedName>
        <fullName evidence="4">Integral membrane protein</fullName>
    </recommendedName>
</protein>
<name>A0ABP6SPC5_9ACTN</name>
<gene>
    <name evidence="2" type="ORF">GCM10020369_02860</name>
</gene>
<reference evidence="3" key="1">
    <citation type="journal article" date="2019" name="Int. J. Syst. Evol. Microbiol.">
        <title>The Global Catalogue of Microorganisms (GCM) 10K type strain sequencing project: providing services to taxonomists for standard genome sequencing and annotation.</title>
        <authorList>
            <consortium name="The Broad Institute Genomics Platform"/>
            <consortium name="The Broad Institute Genome Sequencing Center for Infectious Disease"/>
            <person name="Wu L."/>
            <person name="Ma J."/>
        </authorList>
    </citation>
    <scope>NUCLEOTIDE SEQUENCE [LARGE SCALE GENOMIC DNA]</scope>
    <source>
        <strain evidence="3">JCM 9458</strain>
    </source>
</reference>
<evidence type="ECO:0000256" key="1">
    <source>
        <dbReference type="SAM" id="Phobius"/>
    </source>
</evidence>
<comment type="caution">
    <text evidence="2">The sequence shown here is derived from an EMBL/GenBank/DDBJ whole genome shotgun (WGS) entry which is preliminary data.</text>
</comment>
<evidence type="ECO:0000313" key="2">
    <source>
        <dbReference type="EMBL" id="GAA3382153.1"/>
    </source>
</evidence>
<feature type="transmembrane region" description="Helical" evidence="1">
    <location>
        <begin position="68"/>
        <end position="87"/>
    </location>
</feature>
<evidence type="ECO:0008006" key="4">
    <source>
        <dbReference type="Google" id="ProtNLM"/>
    </source>
</evidence>
<accession>A0ABP6SPC5</accession>
<keyword evidence="1" id="KW-0812">Transmembrane</keyword>
<dbReference type="EMBL" id="BAAAYN010000002">
    <property type="protein sequence ID" value="GAA3382153.1"/>
    <property type="molecule type" value="Genomic_DNA"/>
</dbReference>
<dbReference type="RefSeq" id="WP_345726070.1">
    <property type="nucleotide sequence ID" value="NZ_BAAAYN010000002.1"/>
</dbReference>
<sequence length="122" mass="12830">MVDGLATAVTVVALALAAWALIEVLLGKAPRKPLLIGVAGLEILLVVQVVVAVVKLATDRTPDELATFLGYLIASLIILPVGYFWAWSEKNRSATAVVGVACLVIPVLVLRMNQVWDGVGVA</sequence>
<keyword evidence="1" id="KW-1133">Transmembrane helix</keyword>
<proteinExistence type="predicted"/>
<keyword evidence="3" id="KW-1185">Reference proteome</keyword>
<dbReference type="Proteomes" id="UP001501676">
    <property type="component" value="Unassembled WGS sequence"/>
</dbReference>
<feature type="transmembrane region" description="Helical" evidence="1">
    <location>
        <begin position="93"/>
        <end position="110"/>
    </location>
</feature>
<feature type="transmembrane region" description="Helical" evidence="1">
    <location>
        <begin position="36"/>
        <end position="56"/>
    </location>
</feature>
<keyword evidence="1" id="KW-0472">Membrane</keyword>